<dbReference type="GO" id="GO:0042925">
    <property type="term" value="F:benzoate transmembrane transporter activity"/>
    <property type="evidence" value="ECO:0007669"/>
    <property type="project" value="InterPro"/>
</dbReference>
<dbReference type="Proteomes" id="UP000270616">
    <property type="component" value="Unassembled WGS sequence"/>
</dbReference>
<feature type="transmembrane region" description="Helical" evidence="1">
    <location>
        <begin position="239"/>
        <end position="259"/>
    </location>
</feature>
<accession>A0A3N3ZQ46</accession>
<sequence>MQADQREPILERPGVRPAGPRAVLRDWAPVYGINGLIGLVFSASGPIAVTLAVGAAGGLSDGELASWVFGIFLSAGLATVVMSLIYRQPLGFAWSIPGTVLLGPSLQHLSFAEVVGAFFTTGVLVLALGASGVVRKAMAFIPMPIIMAMVAAVFLRFGTDIVSSSTEAPLIALPMVATFVLFSAVPRLGKAVPPVLATLLVGVSVVVLSGQFTFDAAGPVLAQPQFTAPEFTVAAQLELLIPLAITVLVVQNGQGIAVLRSAGHQPPINMFAVASGAFSVLNAAVGAVSACVTGPTNALLTTSGERERQYTTSGERERQYTAALTYGVLSLVCALFAPAYTRFMLATPEAFILALGGLAMIKALQNAFVAAFAHKFTFGALVTFVVTVSGLDLFNIHAAFWGIVIGYVTSRLMEPADHTGLNDPHRKTIDR</sequence>
<proteinExistence type="predicted"/>
<organism evidence="2 3">
    <name type="scientific">Kocuria soli</name>
    <dbReference type="NCBI Taxonomy" id="2485125"/>
    <lineage>
        <taxon>Bacteria</taxon>
        <taxon>Bacillati</taxon>
        <taxon>Actinomycetota</taxon>
        <taxon>Actinomycetes</taxon>
        <taxon>Micrococcales</taxon>
        <taxon>Micrococcaceae</taxon>
        <taxon>Kocuria</taxon>
    </lineage>
</organism>
<feature type="transmembrane region" description="Helical" evidence="1">
    <location>
        <begin position="195"/>
        <end position="214"/>
    </location>
</feature>
<keyword evidence="1" id="KW-0472">Membrane</keyword>
<feature type="transmembrane region" description="Helical" evidence="1">
    <location>
        <begin position="30"/>
        <end position="52"/>
    </location>
</feature>
<dbReference type="AlphaFoldDB" id="A0A3N3ZQ46"/>
<feature type="transmembrane region" description="Helical" evidence="1">
    <location>
        <begin position="271"/>
        <end position="300"/>
    </location>
</feature>
<feature type="transmembrane region" description="Helical" evidence="1">
    <location>
        <begin position="320"/>
        <end position="339"/>
    </location>
</feature>
<evidence type="ECO:0000256" key="1">
    <source>
        <dbReference type="SAM" id="Phobius"/>
    </source>
</evidence>
<reference evidence="2 3" key="1">
    <citation type="submission" date="2018-10" db="EMBL/GenBank/DDBJ databases">
        <title>Kocuria sp. M5W7-7, whole genome shotgun sequence.</title>
        <authorList>
            <person name="Tuo L."/>
        </authorList>
    </citation>
    <scope>NUCLEOTIDE SEQUENCE [LARGE SCALE GENOMIC DNA]</scope>
    <source>
        <strain evidence="2 3">M5W7-7</strain>
    </source>
</reference>
<feature type="transmembrane region" description="Helical" evidence="1">
    <location>
        <begin position="170"/>
        <end position="188"/>
    </location>
</feature>
<gene>
    <name evidence="2" type="ORF">EDL96_10340</name>
</gene>
<name>A0A3N3ZQ46_9MICC</name>
<keyword evidence="1" id="KW-1133">Transmembrane helix</keyword>
<protein>
    <submittedName>
        <fullName evidence="2">Benzoate transporter</fullName>
    </submittedName>
</protein>
<keyword evidence="1" id="KW-0812">Transmembrane</keyword>
<keyword evidence="3" id="KW-1185">Reference proteome</keyword>
<dbReference type="PANTHER" id="PTHR30199">
    <property type="entry name" value="MFS FAMILY TRANSPORTER, PREDICTED SUBSTRATE BENZOATE"/>
    <property type="match status" value="1"/>
</dbReference>
<dbReference type="EMBL" id="RKMF01000013">
    <property type="protein sequence ID" value="ROZ62310.1"/>
    <property type="molecule type" value="Genomic_DNA"/>
</dbReference>
<feature type="transmembrane region" description="Helical" evidence="1">
    <location>
        <begin position="64"/>
        <end position="86"/>
    </location>
</feature>
<comment type="caution">
    <text evidence="2">The sequence shown here is derived from an EMBL/GenBank/DDBJ whole genome shotgun (WGS) entry which is preliminary data.</text>
</comment>
<evidence type="ECO:0000313" key="2">
    <source>
        <dbReference type="EMBL" id="ROZ62310.1"/>
    </source>
</evidence>
<feature type="transmembrane region" description="Helical" evidence="1">
    <location>
        <begin position="378"/>
        <end position="408"/>
    </location>
</feature>
<dbReference type="RefSeq" id="WP_123825816.1">
    <property type="nucleotide sequence ID" value="NZ_RKMF01000013.1"/>
</dbReference>
<evidence type="ECO:0000313" key="3">
    <source>
        <dbReference type="Proteomes" id="UP000270616"/>
    </source>
</evidence>
<feature type="transmembrane region" description="Helical" evidence="1">
    <location>
        <begin position="351"/>
        <end position="372"/>
    </location>
</feature>
<feature type="transmembrane region" description="Helical" evidence="1">
    <location>
        <begin position="137"/>
        <end position="158"/>
    </location>
</feature>
<feature type="transmembrane region" description="Helical" evidence="1">
    <location>
        <begin position="106"/>
        <end position="130"/>
    </location>
</feature>
<dbReference type="Pfam" id="PF03594">
    <property type="entry name" value="BenE"/>
    <property type="match status" value="1"/>
</dbReference>
<dbReference type="OrthoDB" id="9813854at2"/>
<dbReference type="PANTHER" id="PTHR30199:SF0">
    <property type="entry name" value="INNER MEMBRANE PROTEIN YDCO"/>
    <property type="match status" value="1"/>
</dbReference>
<dbReference type="InterPro" id="IPR004711">
    <property type="entry name" value="Benzoate_Transporter"/>
</dbReference>
<dbReference type="GO" id="GO:0005886">
    <property type="term" value="C:plasma membrane"/>
    <property type="evidence" value="ECO:0007669"/>
    <property type="project" value="TreeGrafter"/>
</dbReference>